<dbReference type="EMBL" id="SIJK02000085">
    <property type="protein sequence ID" value="MBP1468681.1"/>
    <property type="molecule type" value="Genomic_DNA"/>
</dbReference>
<dbReference type="SUPFAM" id="SSF51735">
    <property type="entry name" value="NAD(P)-binding Rossmann-fold domains"/>
    <property type="match status" value="1"/>
</dbReference>
<organism evidence="3 4">
    <name type="scientific">Candidatus Chloroploca mongolica</name>
    <dbReference type="NCBI Taxonomy" id="2528176"/>
    <lineage>
        <taxon>Bacteria</taxon>
        <taxon>Bacillati</taxon>
        <taxon>Chloroflexota</taxon>
        <taxon>Chloroflexia</taxon>
        <taxon>Chloroflexales</taxon>
        <taxon>Chloroflexineae</taxon>
        <taxon>Oscillochloridaceae</taxon>
        <taxon>Candidatus Chloroploca</taxon>
    </lineage>
</organism>
<dbReference type="PRINTS" id="PR00080">
    <property type="entry name" value="SDRFAMILY"/>
</dbReference>
<name>A0ABS4DGV8_9CHLR</name>
<dbReference type="PRINTS" id="PR00081">
    <property type="entry name" value="GDHRDH"/>
</dbReference>
<dbReference type="Pfam" id="PF13561">
    <property type="entry name" value="adh_short_C2"/>
    <property type="match status" value="1"/>
</dbReference>
<dbReference type="InterPro" id="IPR002347">
    <property type="entry name" value="SDR_fam"/>
</dbReference>
<accession>A0ABS4DGV8</accession>
<dbReference type="PROSITE" id="PS00061">
    <property type="entry name" value="ADH_SHORT"/>
    <property type="match status" value="1"/>
</dbReference>
<sequence>MVGQFTGKVALVTGAGSGIGRASALAFARHGAKVVVADIAEAAGEETAALARAEQTDALFVRTDVSRRADIEALVNRTVATYGRLDFAHNNAGIEGARSMMDAYPEEVWDEVMGINLKGVWLSMKYELQQMLKQGSGVIVNTSSVAGLTGSRGVSAYVASKHGIVGLTRAAALEYARSNIRINAICPGTIHTAMIDRFTGGDEAILQEFAEGEPVGRLGQPDEVASAVIWLCSDGASFVTGATIPVDGGRLA</sequence>
<dbReference type="NCBIfam" id="NF005559">
    <property type="entry name" value="PRK07231.1"/>
    <property type="match status" value="1"/>
</dbReference>
<dbReference type="InterPro" id="IPR020904">
    <property type="entry name" value="Sc_DH/Rdtase_CS"/>
</dbReference>
<gene>
    <name evidence="3" type="ORF">EYB53_023405</name>
</gene>
<comment type="caution">
    <text evidence="3">The sequence shown here is derived from an EMBL/GenBank/DDBJ whole genome shotgun (WGS) entry which is preliminary data.</text>
</comment>
<evidence type="ECO:0000256" key="2">
    <source>
        <dbReference type="ARBA" id="ARBA00023002"/>
    </source>
</evidence>
<dbReference type="RefSeq" id="WP_135481673.1">
    <property type="nucleotide sequence ID" value="NZ_SIJK02000085.1"/>
</dbReference>
<proteinExistence type="inferred from homology"/>
<dbReference type="InterPro" id="IPR036291">
    <property type="entry name" value="NAD(P)-bd_dom_sf"/>
</dbReference>
<dbReference type="NCBIfam" id="NF004818">
    <property type="entry name" value="PRK06172.1"/>
    <property type="match status" value="1"/>
</dbReference>
<dbReference type="CDD" id="cd05233">
    <property type="entry name" value="SDR_c"/>
    <property type="match status" value="1"/>
</dbReference>
<keyword evidence="2" id="KW-0560">Oxidoreductase</keyword>
<evidence type="ECO:0000313" key="4">
    <source>
        <dbReference type="Proteomes" id="UP001193081"/>
    </source>
</evidence>
<dbReference type="Gene3D" id="3.40.50.720">
    <property type="entry name" value="NAD(P)-binding Rossmann-like Domain"/>
    <property type="match status" value="1"/>
</dbReference>
<dbReference type="PANTHER" id="PTHR24321">
    <property type="entry name" value="DEHYDROGENASES, SHORT CHAIN"/>
    <property type="match status" value="1"/>
</dbReference>
<dbReference type="PANTHER" id="PTHR24321:SF11">
    <property type="entry name" value="BLR0893 PROTEIN"/>
    <property type="match status" value="1"/>
</dbReference>
<keyword evidence="4" id="KW-1185">Reference proteome</keyword>
<reference evidence="3 4" key="1">
    <citation type="submission" date="2021-03" db="EMBL/GenBank/DDBJ databases">
        <authorList>
            <person name="Grouzdev D.S."/>
        </authorList>
    </citation>
    <scope>NUCLEOTIDE SEQUENCE [LARGE SCALE GENOMIC DNA]</scope>
    <source>
        <strain evidence="3 4">M50-1</strain>
    </source>
</reference>
<protein>
    <submittedName>
        <fullName evidence="3">SDR family oxidoreductase</fullName>
    </submittedName>
</protein>
<dbReference type="Proteomes" id="UP001193081">
    <property type="component" value="Unassembled WGS sequence"/>
</dbReference>
<evidence type="ECO:0000256" key="1">
    <source>
        <dbReference type="ARBA" id="ARBA00006484"/>
    </source>
</evidence>
<evidence type="ECO:0000313" key="3">
    <source>
        <dbReference type="EMBL" id="MBP1468681.1"/>
    </source>
</evidence>
<comment type="similarity">
    <text evidence="1">Belongs to the short-chain dehydrogenases/reductases (SDR) family.</text>
</comment>